<feature type="compositionally biased region" description="Basic and acidic residues" evidence="3">
    <location>
        <begin position="1"/>
        <end position="21"/>
    </location>
</feature>
<feature type="region of interest" description="Disordered" evidence="3">
    <location>
        <begin position="1"/>
        <end position="41"/>
    </location>
</feature>
<dbReference type="PANTHER" id="PTHR13326">
    <property type="entry name" value="TRNA PSEUDOURIDINE SYNTHASE D"/>
    <property type="match status" value="1"/>
</dbReference>
<evidence type="ECO:0000313" key="5">
    <source>
        <dbReference type="EMBL" id="KAK7202604.1"/>
    </source>
</evidence>
<dbReference type="Pfam" id="PF01142">
    <property type="entry name" value="TruD"/>
    <property type="match status" value="1"/>
</dbReference>
<accession>A0ABR1EYD1</accession>
<dbReference type="RefSeq" id="XP_064765637.1">
    <property type="nucleotide sequence ID" value="XM_064910898.1"/>
</dbReference>
<evidence type="ECO:0000313" key="6">
    <source>
        <dbReference type="Proteomes" id="UP001498771"/>
    </source>
</evidence>
<dbReference type="PIRSF" id="PIRSF037016">
    <property type="entry name" value="Pseudouridin_synth_euk_prd"/>
    <property type="match status" value="1"/>
</dbReference>
<name>A0ABR1EYD1_9ASCO</name>
<dbReference type="InterPro" id="IPR020103">
    <property type="entry name" value="PsdUridine_synth_cat_dom_sf"/>
</dbReference>
<evidence type="ECO:0000256" key="1">
    <source>
        <dbReference type="ARBA" id="ARBA00007953"/>
    </source>
</evidence>
<protein>
    <submittedName>
        <fullName evidence="5">Pseudouridine synthase</fullName>
    </submittedName>
</protein>
<dbReference type="Proteomes" id="UP001498771">
    <property type="component" value="Unassembled WGS sequence"/>
</dbReference>
<dbReference type="SUPFAM" id="SSF55120">
    <property type="entry name" value="Pseudouridine synthase"/>
    <property type="match status" value="1"/>
</dbReference>
<keyword evidence="2" id="KW-0413">Isomerase</keyword>
<evidence type="ECO:0000259" key="4">
    <source>
        <dbReference type="PROSITE" id="PS50984"/>
    </source>
</evidence>
<organism evidence="5 6">
    <name type="scientific">Myxozyma melibiosi</name>
    <dbReference type="NCBI Taxonomy" id="54550"/>
    <lineage>
        <taxon>Eukaryota</taxon>
        <taxon>Fungi</taxon>
        <taxon>Dikarya</taxon>
        <taxon>Ascomycota</taxon>
        <taxon>Saccharomycotina</taxon>
        <taxon>Lipomycetes</taxon>
        <taxon>Lipomycetales</taxon>
        <taxon>Lipomycetaceae</taxon>
        <taxon>Myxozyma</taxon>
    </lineage>
</organism>
<reference evidence="5 6" key="1">
    <citation type="submission" date="2024-03" db="EMBL/GenBank/DDBJ databases">
        <title>Genome-scale model development and genomic sequencing of the oleaginous clade Lipomyces.</title>
        <authorList>
            <consortium name="Lawrence Berkeley National Laboratory"/>
            <person name="Czajka J.J."/>
            <person name="Han Y."/>
            <person name="Kim J."/>
            <person name="Mondo S.J."/>
            <person name="Hofstad B.A."/>
            <person name="Robles A."/>
            <person name="Haridas S."/>
            <person name="Riley R."/>
            <person name="LaButti K."/>
            <person name="Pangilinan J."/>
            <person name="Andreopoulos W."/>
            <person name="Lipzen A."/>
            <person name="Yan J."/>
            <person name="Wang M."/>
            <person name="Ng V."/>
            <person name="Grigoriev I.V."/>
            <person name="Spatafora J.W."/>
            <person name="Magnuson J.K."/>
            <person name="Baker S.E."/>
            <person name="Pomraning K.R."/>
        </authorList>
    </citation>
    <scope>NUCLEOTIDE SEQUENCE [LARGE SCALE GENOMIC DNA]</scope>
    <source>
        <strain evidence="5 6">Phaff 52-87</strain>
    </source>
</reference>
<dbReference type="GeneID" id="90036410"/>
<dbReference type="NCBIfam" id="TIGR00094">
    <property type="entry name" value="tRNA_TruD_broad"/>
    <property type="match status" value="1"/>
</dbReference>
<feature type="compositionally biased region" description="Basic and acidic residues" evidence="3">
    <location>
        <begin position="99"/>
        <end position="121"/>
    </location>
</feature>
<dbReference type="PROSITE" id="PS50984">
    <property type="entry name" value="TRUD"/>
    <property type="match status" value="1"/>
</dbReference>
<keyword evidence="6" id="KW-1185">Reference proteome</keyword>
<dbReference type="InterPro" id="IPR042214">
    <property type="entry name" value="TruD_catalytic"/>
</dbReference>
<evidence type="ECO:0000256" key="3">
    <source>
        <dbReference type="SAM" id="MobiDB-lite"/>
    </source>
</evidence>
<sequence length="718" mass="79982">MSKRSAEHAEDPLLKRAKTDESDAAPVEDSQTVNGSALDGFGEKGVMETDVGITEYLGSHTGVLGLLKQRYTDFLVNEILTTGKVLHLEHIPVQIEVSKEKKEKKEEGEDSKNGDESKEASKATAAATPKNYVVNAESEAQLREILGEECTLAALEILSSEKNTKTEYTSTKEVTEKATRGKIHQLIRSAYGSLIESSTTAENKFLLRKSGGKSSRVQAGGQRNGGRGDNGMRIDPYVIEHAGDRNQYIEFSIYKVNKETMDVCRLICKYLRKDPKSITIAGTKDRRGVTVQRATMRQIGLDRLVNLNNALKDIALCDFRYTNRMLKLGELMGNEFVITIRDVRLPGSADAADAPVEKVQAAVNQALSSLRDTGFINYFGMQRFGTFSISTHQLGVHILKGDYAKAVRLILCPQDLATEESKAAREQYAKDPEDIDAIVKLMPKHCTAECAVLRGLQRNSTDMLGAIMQIPRNLRLMFVHAYQSYVWNSVVSTRIQKYGVKVLEGDLVIAEDHKDKLDPALTVADADDGFEEDVLQEREAEVRALTKEEVESGLYSIYDIVVPSPGFDVEYPASLLEIYKDIMSRDGLDPKHMYRNVKEFSLSGAYRYMLSKPLSLEWDFRRHDNPLQQLVNTDLEILESKEKGVDCSRVIEQEALGDGSRLGLVVRMKLGTAQYATMALREAMRMETSRRGDMLHVRLQGTAKRDSAEAGAESTPLL</sequence>
<comment type="similarity">
    <text evidence="1">Belongs to the pseudouridine synthase TruD family.</text>
</comment>
<feature type="region of interest" description="Disordered" evidence="3">
    <location>
        <begin position="99"/>
        <end position="126"/>
    </location>
</feature>
<comment type="caution">
    <text evidence="5">The sequence shown here is derived from an EMBL/GenBank/DDBJ whole genome shotgun (WGS) entry which is preliminary data.</text>
</comment>
<dbReference type="InterPro" id="IPR001656">
    <property type="entry name" value="PsdUridine_synth_TruD"/>
</dbReference>
<dbReference type="EMBL" id="JBBJBU010000016">
    <property type="protein sequence ID" value="KAK7202604.1"/>
    <property type="molecule type" value="Genomic_DNA"/>
</dbReference>
<dbReference type="PANTHER" id="PTHR13326:SF21">
    <property type="entry name" value="PSEUDOURIDYLATE SYNTHASE PUS7L"/>
    <property type="match status" value="1"/>
</dbReference>
<feature type="domain" description="TRUD" evidence="4">
    <location>
        <begin position="374"/>
        <end position="612"/>
    </location>
</feature>
<evidence type="ECO:0000256" key="2">
    <source>
        <dbReference type="ARBA" id="ARBA00023235"/>
    </source>
</evidence>
<proteinExistence type="inferred from homology"/>
<dbReference type="CDD" id="cd02576">
    <property type="entry name" value="PseudoU_synth_ScPUS7"/>
    <property type="match status" value="1"/>
</dbReference>
<dbReference type="InterPro" id="IPR011760">
    <property type="entry name" value="PsdUridine_synth_TruD_insert"/>
</dbReference>
<dbReference type="Gene3D" id="3.30.2350.20">
    <property type="entry name" value="TruD, catalytic domain"/>
    <property type="match status" value="2"/>
</dbReference>
<gene>
    <name evidence="5" type="ORF">BZA70DRAFT_261464</name>
</gene>
<feature type="region of interest" description="Disordered" evidence="3">
    <location>
        <begin position="209"/>
        <end position="232"/>
    </location>
</feature>